<feature type="transmembrane region" description="Helical" evidence="5">
    <location>
        <begin position="6"/>
        <end position="27"/>
    </location>
</feature>
<evidence type="ECO:0000259" key="7">
    <source>
        <dbReference type="PROSITE" id="PS50110"/>
    </source>
</evidence>
<keyword evidence="10" id="KW-1185">Reference proteome</keyword>
<dbReference type="PANTHER" id="PTHR45339">
    <property type="entry name" value="HYBRID SIGNAL TRANSDUCTION HISTIDINE KINASE J"/>
    <property type="match status" value="1"/>
</dbReference>
<dbReference type="PANTHER" id="PTHR45339:SF5">
    <property type="entry name" value="HISTIDINE KINASE"/>
    <property type="match status" value="1"/>
</dbReference>
<dbReference type="InterPro" id="IPR004358">
    <property type="entry name" value="Sig_transdc_His_kin-like_C"/>
</dbReference>
<dbReference type="Pfam" id="PF13426">
    <property type="entry name" value="PAS_9"/>
    <property type="match status" value="1"/>
</dbReference>
<feature type="modified residue" description="4-aspartylphosphate" evidence="4">
    <location>
        <position position="641"/>
    </location>
</feature>
<protein>
    <recommendedName>
        <fullName evidence="2">histidine kinase</fullName>
        <ecNumber evidence="2">2.7.13.3</ecNumber>
    </recommendedName>
</protein>
<keyword evidence="3 4" id="KW-0597">Phosphoprotein</keyword>
<accession>A0A0P1IRW8</accession>
<sequence length="834" mass="90834">MRIPRGFVTATLVLVVVVALFELFVLLRSVAQQVDELSDASTGDGVWALSRLEIDFYRFEAALEAAQSPETYPELRTRFDLFYSRVATLSEGQLNQNIRDHESFAKNMATLEGFVEMALPYIDGNDAMLTQELAMLRSETERIAPVVRRLSITGVASSSQNSRDLRFATRALLVKLATSALILICGLLVFAVVLRRLYLQSEQASRSSNISRARNEAMIESALDGILVTAPDGKILELNTAAEQVFGLNSGNDTGLHLSELLKGISETTEYGSPKESGLLDRGRLLTTGIRQDGSEFAAEVTLSQARTSQEDDVFVAYVRDISSILEAQKELRDARDKALQGEQAKDKLLAVMNHEIRTPLNGILGSLDLLKKTDLTDAQNKYLGAIETSGDVLMQHVNDVLELSRLDSDISKPPHEPLELCKTIGDLVDSQKAAATAKGNTLSLKLSDDLPKTVLGNPQALRQVLLNLLGNALKFNNNGLINVDVEPFGRDDLVEFRVIDDGPGIAEENLGRLFEDFYTVDPTFSRTAQGTGLGLGITKRMVAAMGGEIGVESIEGEGSMFWFRVPLAPAPKAETTEEVISATPPDARGAKVLLVEDNEINQMITGDMLRNSGHAVDIAPNGTTAIRMAERNDYDLILMDISMPGMDGITAAKEIRRALGDPTHPPIFALTAQSIAPEDTKLSAAGITAVLPKPLTSELLQNAVNRALKVTAYDTHDHSADECNLMNPAVFADLLTNIGPERIQHHFDALSTDLAAFFEHPAPGPEANLEFRSQAHTLSGAAAVLGLCSLRRSLAKLEDHPDAQNLFDQTQQIWSESRETYQRALDRAANTPP</sequence>
<dbReference type="Gene3D" id="1.20.120.160">
    <property type="entry name" value="HPT domain"/>
    <property type="match status" value="1"/>
</dbReference>
<feature type="transmembrane region" description="Helical" evidence="5">
    <location>
        <begin position="172"/>
        <end position="194"/>
    </location>
</feature>
<evidence type="ECO:0000259" key="8">
    <source>
        <dbReference type="PROSITE" id="PS50112"/>
    </source>
</evidence>
<dbReference type="SMART" id="SM00091">
    <property type="entry name" value="PAS"/>
    <property type="match status" value="1"/>
</dbReference>
<dbReference type="Gene3D" id="3.40.50.2300">
    <property type="match status" value="1"/>
</dbReference>
<dbReference type="InterPro" id="IPR003594">
    <property type="entry name" value="HATPase_dom"/>
</dbReference>
<dbReference type="RefSeq" id="WP_058315225.1">
    <property type="nucleotide sequence ID" value="NZ_CYTO01000009.1"/>
</dbReference>
<dbReference type="Gene3D" id="3.30.450.20">
    <property type="entry name" value="PAS domain"/>
    <property type="match status" value="1"/>
</dbReference>
<feature type="domain" description="PAS" evidence="8">
    <location>
        <begin position="211"/>
        <end position="249"/>
    </location>
</feature>
<dbReference type="SMART" id="SM00388">
    <property type="entry name" value="HisKA"/>
    <property type="match status" value="1"/>
</dbReference>
<dbReference type="Pfam" id="PF00072">
    <property type="entry name" value="Response_reg"/>
    <property type="match status" value="1"/>
</dbReference>
<evidence type="ECO:0000259" key="6">
    <source>
        <dbReference type="PROSITE" id="PS50109"/>
    </source>
</evidence>
<dbReference type="InterPro" id="IPR003661">
    <property type="entry name" value="HisK_dim/P_dom"/>
</dbReference>
<dbReference type="Gene3D" id="1.10.287.130">
    <property type="match status" value="1"/>
</dbReference>
<keyword evidence="5" id="KW-1133">Transmembrane helix</keyword>
<dbReference type="CDD" id="cd00130">
    <property type="entry name" value="PAS"/>
    <property type="match status" value="1"/>
</dbReference>
<dbReference type="CDD" id="cd00082">
    <property type="entry name" value="HisKA"/>
    <property type="match status" value="1"/>
</dbReference>
<dbReference type="Pfam" id="PF00512">
    <property type="entry name" value="HisKA"/>
    <property type="match status" value="1"/>
</dbReference>
<dbReference type="OrthoDB" id="9801651at2"/>
<feature type="domain" description="Response regulatory" evidence="7">
    <location>
        <begin position="592"/>
        <end position="709"/>
    </location>
</feature>
<dbReference type="InterPro" id="IPR036097">
    <property type="entry name" value="HisK_dim/P_sf"/>
</dbReference>
<dbReference type="GO" id="GO:0005524">
    <property type="term" value="F:ATP binding"/>
    <property type="evidence" value="ECO:0007669"/>
    <property type="project" value="UniProtKB-KW"/>
</dbReference>
<dbReference type="InterPro" id="IPR011006">
    <property type="entry name" value="CheY-like_superfamily"/>
</dbReference>
<evidence type="ECO:0000256" key="4">
    <source>
        <dbReference type="PROSITE-ProRule" id="PRU00169"/>
    </source>
</evidence>
<dbReference type="SUPFAM" id="SSF52172">
    <property type="entry name" value="CheY-like"/>
    <property type="match status" value="1"/>
</dbReference>
<dbReference type="CDD" id="cd16922">
    <property type="entry name" value="HATPase_EvgS-ArcB-TorS-like"/>
    <property type="match status" value="1"/>
</dbReference>
<dbReference type="PROSITE" id="PS50109">
    <property type="entry name" value="HIS_KIN"/>
    <property type="match status" value="1"/>
</dbReference>
<dbReference type="Pfam" id="PF02518">
    <property type="entry name" value="HATPase_c"/>
    <property type="match status" value="1"/>
</dbReference>
<dbReference type="CDD" id="cd17546">
    <property type="entry name" value="REC_hyHK_CKI1_RcsC-like"/>
    <property type="match status" value="1"/>
</dbReference>
<dbReference type="GO" id="GO:0006355">
    <property type="term" value="P:regulation of DNA-templated transcription"/>
    <property type="evidence" value="ECO:0007669"/>
    <property type="project" value="InterPro"/>
</dbReference>
<keyword evidence="5" id="KW-0812">Transmembrane</keyword>
<dbReference type="EMBL" id="CYUE01000020">
    <property type="protein sequence ID" value="CUK26323.1"/>
    <property type="molecule type" value="Genomic_DNA"/>
</dbReference>
<dbReference type="InterPro" id="IPR036641">
    <property type="entry name" value="HPT_dom_sf"/>
</dbReference>
<gene>
    <name evidence="9" type="primary">arcB</name>
    <name evidence="9" type="ORF">TA5114_02132</name>
</gene>
<dbReference type="SUPFAM" id="SSF47226">
    <property type="entry name" value="Histidine-containing phosphotransfer domain, HPT domain"/>
    <property type="match status" value="1"/>
</dbReference>
<dbReference type="SUPFAM" id="SSF47384">
    <property type="entry name" value="Homodimeric domain of signal transducing histidine kinase"/>
    <property type="match status" value="1"/>
</dbReference>
<name>A0A0P1IRW8_9RHOB</name>
<dbReference type="GO" id="GO:0000155">
    <property type="term" value="F:phosphorelay sensor kinase activity"/>
    <property type="evidence" value="ECO:0007669"/>
    <property type="project" value="InterPro"/>
</dbReference>
<feature type="domain" description="Histidine kinase" evidence="6">
    <location>
        <begin position="352"/>
        <end position="570"/>
    </location>
</feature>
<reference evidence="10" key="1">
    <citation type="submission" date="2015-09" db="EMBL/GenBank/DDBJ databases">
        <authorList>
            <person name="Rodrigo-Torres Lidia"/>
            <person name="Arahal R.David."/>
        </authorList>
    </citation>
    <scope>NUCLEOTIDE SEQUENCE [LARGE SCALE GENOMIC DNA]</scope>
    <source>
        <strain evidence="10">CECT 5114</strain>
    </source>
</reference>
<dbReference type="PROSITE" id="PS50112">
    <property type="entry name" value="PAS"/>
    <property type="match status" value="1"/>
</dbReference>
<dbReference type="SMART" id="SM00387">
    <property type="entry name" value="HATPase_c"/>
    <property type="match status" value="1"/>
</dbReference>
<keyword evidence="5" id="KW-0472">Membrane</keyword>
<dbReference type="InterPro" id="IPR000014">
    <property type="entry name" value="PAS"/>
</dbReference>
<evidence type="ECO:0000256" key="5">
    <source>
        <dbReference type="SAM" id="Phobius"/>
    </source>
</evidence>
<keyword evidence="9" id="KW-0808">Transferase</keyword>
<proteinExistence type="predicted"/>
<dbReference type="Proteomes" id="UP000051184">
    <property type="component" value="Unassembled WGS sequence"/>
</dbReference>
<dbReference type="InterPro" id="IPR036890">
    <property type="entry name" value="HATPase_C_sf"/>
</dbReference>
<dbReference type="NCBIfam" id="TIGR00229">
    <property type="entry name" value="sensory_box"/>
    <property type="match status" value="1"/>
</dbReference>
<dbReference type="AlphaFoldDB" id="A0A0P1IRW8"/>
<dbReference type="EC" id="2.7.13.3" evidence="2"/>
<dbReference type="PRINTS" id="PR00344">
    <property type="entry name" value="BCTRLSENSOR"/>
</dbReference>
<dbReference type="SUPFAM" id="SSF55874">
    <property type="entry name" value="ATPase domain of HSP90 chaperone/DNA topoisomerase II/histidine kinase"/>
    <property type="match status" value="1"/>
</dbReference>
<dbReference type="SMART" id="SM00448">
    <property type="entry name" value="REC"/>
    <property type="match status" value="1"/>
</dbReference>
<evidence type="ECO:0000313" key="10">
    <source>
        <dbReference type="Proteomes" id="UP000051184"/>
    </source>
</evidence>
<dbReference type="STRING" id="1715691.TA5113_00960"/>
<evidence type="ECO:0000256" key="3">
    <source>
        <dbReference type="ARBA" id="ARBA00022553"/>
    </source>
</evidence>
<comment type="catalytic activity">
    <reaction evidence="1">
        <text>ATP + protein L-histidine = ADP + protein N-phospho-L-histidine.</text>
        <dbReference type="EC" id="2.7.13.3"/>
    </reaction>
</comment>
<dbReference type="InterPro" id="IPR005467">
    <property type="entry name" value="His_kinase_dom"/>
</dbReference>
<dbReference type="SUPFAM" id="SSF55785">
    <property type="entry name" value="PYP-like sensor domain (PAS domain)"/>
    <property type="match status" value="1"/>
</dbReference>
<dbReference type="GO" id="GO:0005886">
    <property type="term" value="C:plasma membrane"/>
    <property type="evidence" value="ECO:0007669"/>
    <property type="project" value="UniProtKB-SubCell"/>
</dbReference>
<evidence type="ECO:0000256" key="2">
    <source>
        <dbReference type="ARBA" id="ARBA00012438"/>
    </source>
</evidence>
<evidence type="ECO:0000313" key="9">
    <source>
        <dbReference type="EMBL" id="CUK26323.1"/>
    </source>
</evidence>
<dbReference type="Gene3D" id="3.30.565.10">
    <property type="entry name" value="Histidine kinase-like ATPase, C-terminal domain"/>
    <property type="match status" value="1"/>
</dbReference>
<organism evidence="9 10">
    <name type="scientific">Cognatishimia activa</name>
    <dbReference type="NCBI Taxonomy" id="1715691"/>
    <lineage>
        <taxon>Bacteria</taxon>
        <taxon>Pseudomonadati</taxon>
        <taxon>Pseudomonadota</taxon>
        <taxon>Alphaproteobacteria</taxon>
        <taxon>Rhodobacterales</taxon>
        <taxon>Paracoccaceae</taxon>
        <taxon>Cognatishimia</taxon>
    </lineage>
</organism>
<evidence type="ECO:0000256" key="1">
    <source>
        <dbReference type="ARBA" id="ARBA00000085"/>
    </source>
</evidence>
<dbReference type="InterPro" id="IPR001789">
    <property type="entry name" value="Sig_transdc_resp-reg_receiver"/>
</dbReference>
<dbReference type="InterPro" id="IPR035965">
    <property type="entry name" value="PAS-like_dom_sf"/>
</dbReference>
<dbReference type="PROSITE" id="PS50110">
    <property type="entry name" value="RESPONSE_REGULATORY"/>
    <property type="match status" value="1"/>
</dbReference>